<organism evidence="2">
    <name type="scientific">Oceaniferula spumae</name>
    <dbReference type="NCBI Taxonomy" id="2979115"/>
    <lineage>
        <taxon>Bacteria</taxon>
        <taxon>Pseudomonadati</taxon>
        <taxon>Verrucomicrobiota</taxon>
        <taxon>Verrucomicrobiia</taxon>
        <taxon>Verrucomicrobiales</taxon>
        <taxon>Verrucomicrobiaceae</taxon>
        <taxon>Oceaniferula</taxon>
    </lineage>
</organism>
<dbReference type="AlphaFoldDB" id="A0AAT9FHT8"/>
<feature type="transmembrane region" description="Helical" evidence="1">
    <location>
        <begin position="44"/>
        <end position="63"/>
    </location>
</feature>
<proteinExistence type="predicted"/>
<evidence type="ECO:0008006" key="3">
    <source>
        <dbReference type="Google" id="ProtNLM"/>
    </source>
</evidence>
<name>A0AAT9FHT8_9BACT</name>
<keyword evidence="1" id="KW-0812">Transmembrane</keyword>
<evidence type="ECO:0000256" key="1">
    <source>
        <dbReference type="SAM" id="Phobius"/>
    </source>
</evidence>
<protein>
    <recommendedName>
        <fullName evidence="3">DUF3971 domain-containing protein</fullName>
    </recommendedName>
</protein>
<keyword evidence="1" id="KW-1133">Transmembrane helix</keyword>
<gene>
    <name evidence="2" type="ORF">NT6N_05770</name>
</gene>
<sequence>MSAREEKREAFNEQMNAWVSRQGLWFQLRHAADGQTIVGRAMRLLSRLAILLVIAALGLWFYLSKRAESDGLRENIRLSLEDTLRAKETDLGGLRKKRGELTIAYAKIEGGEDSFFHQLEARTIRTSMALTDGLIGTWDGKGVFIDRLDINLKAGGNDDTSAAKSFESLFPEQEGFKFERFESNSANLTWGYSAQNRGSIQNSHLTAAREDDGWRLEFRGGTFGQNWLSHLMINKMVVLCTPKGVIIKEAEMTSDDGTGLVSFSAEIGSGGQPAISGQLELKSMPVSSLLTPAYLDTVDGTISGVGKISGSTNSQEGVVLDIDFSFKEGDVLVMRDTLPLLSALSVLDAYNSYRKVSFNEGSFNVKTAADKLSVSQIKLKAGELLHMSGGFEFQPPTHAEIAKALNIRDVEKIRNILEKNWQRQDDVIEDTQTGESLSKRGEVKLESVRGTKVTPEEALENVLATAIFTELSVRRFDGSVKLGLKPDAFEKTTKLKETYPVDTETGRISLEVPLKGRFQTLTLSQAKELYLLGRKRE</sequence>
<accession>A0AAT9FHT8</accession>
<dbReference type="KEGG" id="osu:NT6N_05770"/>
<dbReference type="EMBL" id="AP026866">
    <property type="protein sequence ID" value="BDS05537.1"/>
    <property type="molecule type" value="Genomic_DNA"/>
</dbReference>
<evidence type="ECO:0000313" key="2">
    <source>
        <dbReference type="EMBL" id="BDS05537.1"/>
    </source>
</evidence>
<keyword evidence="1" id="KW-0472">Membrane</keyword>
<reference evidence="2" key="1">
    <citation type="submission" date="2024-07" db="EMBL/GenBank/DDBJ databases">
        <title>Complete genome sequence of Verrucomicrobiaceae bacterium NT6N.</title>
        <authorList>
            <person name="Huang C."/>
            <person name="Takami H."/>
            <person name="Hamasaki K."/>
        </authorList>
    </citation>
    <scope>NUCLEOTIDE SEQUENCE</scope>
    <source>
        <strain evidence="2">NT6N</strain>
    </source>
</reference>